<evidence type="ECO:0000256" key="1">
    <source>
        <dbReference type="SAM" id="MobiDB-lite"/>
    </source>
</evidence>
<feature type="compositionally biased region" description="Basic and acidic residues" evidence="1">
    <location>
        <begin position="35"/>
        <end position="46"/>
    </location>
</feature>
<accession>A0A3N4YPP9</accession>
<sequence length="343" mass="37271">MNAQEHTASAADGPRPEATPGTGTTDVVATQQPHQPRESRGATERDRRMADVWQLATCLWPALHALGYRSGVLGGRGGKVDILSGLPPHLRHRDGQGALDPAQSKAFMSFVAPIPARFPHTELAIKHQDRDLVEVRGQRGRLDVVLQGVPFKQWTCPLGADRVFAEHATDFVRRGVALTRRGGSSIHLVHQMFLDAPDPDLRRQVARHADMVGALRLPFRPTTAHSEEPAPPLDVVLLRRRPRGAGRTGHPFTVPVGIVVDGKAATINEYYARHPGNVLGTLVHGNKGHPTMLAPTIDREGLGWQIHRALGRIAAVATQRGLTAADVVRPPERPNHRATGFGL</sequence>
<protein>
    <submittedName>
        <fullName evidence="2">Uncharacterized protein</fullName>
    </submittedName>
</protein>
<reference evidence="2 3" key="1">
    <citation type="submission" date="2018-11" db="EMBL/GenBank/DDBJ databases">
        <title>Sequencing the genomes of 1000 actinobacteria strains.</title>
        <authorList>
            <person name="Klenk H.-P."/>
        </authorList>
    </citation>
    <scope>NUCLEOTIDE SEQUENCE [LARGE SCALE GENOMIC DNA]</scope>
    <source>
        <strain evidence="2 3">DSM 15700</strain>
    </source>
</reference>
<evidence type="ECO:0000313" key="3">
    <source>
        <dbReference type="Proteomes" id="UP000280501"/>
    </source>
</evidence>
<keyword evidence="3" id="KW-1185">Reference proteome</keyword>
<comment type="caution">
    <text evidence="2">The sequence shown here is derived from an EMBL/GenBank/DDBJ whole genome shotgun (WGS) entry which is preliminary data.</text>
</comment>
<proteinExistence type="predicted"/>
<dbReference type="AlphaFoldDB" id="A0A3N4YPP9"/>
<dbReference type="EMBL" id="RKQZ01000001">
    <property type="protein sequence ID" value="RPF21446.1"/>
    <property type="molecule type" value="Genomic_DNA"/>
</dbReference>
<feature type="compositionally biased region" description="Polar residues" evidence="1">
    <location>
        <begin position="21"/>
        <end position="34"/>
    </location>
</feature>
<dbReference type="RefSeq" id="WP_123814478.1">
    <property type="nucleotide sequence ID" value="NZ_RKQZ01000001.1"/>
</dbReference>
<feature type="region of interest" description="Disordered" evidence="1">
    <location>
        <begin position="1"/>
        <end position="46"/>
    </location>
</feature>
<name>A0A3N4YPP9_9MICO</name>
<dbReference type="OrthoDB" id="9814088at2"/>
<organism evidence="2 3">
    <name type="scientific">Myceligenerans xiligouense</name>
    <dbReference type="NCBI Taxonomy" id="253184"/>
    <lineage>
        <taxon>Bacteria</taxon>
        <taxon>Bacillati</taxon>
        <taxon>Actinomycetota</taxon>
        <taxon>Actinomycetes</taxon>
        <taxon>Micrococcales</taxon>
        <taxon>Promicromonosporaceae</taxon>
        <taxon>Myceligenerans</taxon>
    </lineage>
</organism>
<evidence type="ECO:0000313" key="2">
    <source>
        <dbReference type="EMBL" id="RPF21446.1"/>
    </source>
</evidence>
<gene>
    <name evidence="2" type="ORF">EDD34_2074</name>
</gene>
<dbReference type="Proteomes" id="UP000280501">
    <property type="component" value="Unassembled WGS sequence"/>
</dbReference>